<gene>
    <name evidence="14" type="ORF">FCALED_LOCUS3248</name>
</gene>
<evidence type="ECO:0000313" key="15">
    <source>
        <dbReference type="Proteomes" id="UP000789570"/>
    </source>
</evidence>
<keyword evidence="3 12" id="KW-0812">Transmembrane</keyword>
<feature type="transmembrane region" description="Helical" evidence="12">
    <location>
        <begin position="234"/>
        <end position="252"/>
    </location>
</feature>
<dbReference type="InterPro" id="IPR052005">
    <property type="entry name" value="CDF_SLC30A"/>
</dbReference>
<evidence type="ECO:0000256" key="2">
    <source>
        <dbReference type="ARBA" id="ARBA00022448"/>
    </source>
</evidence>
<dbReference type="GO" id="GO:0005794">
    <property type="term" value="C:Golgi apparatus"/>
    <property type="evidence" value="ECO:0007669"/>
    <property type="project" value="UniProtKB-SubCell"/>
</dbReference>
<comment type="function">
    <text evidence="10">Has probably no intrinsic transporter activity but together with SLC30A5 forms a functional zinc ion:proton antiporter heterodimer, mediating zinc entry into the lumen of organelles along the secretory pathway. As part of that zinc ion:proton antiporter, contributes to zinc ion homeostasis within the early secretory pathway and regulates the activation and folding of enzymes like alkaline phosphatases and enzymes involved in phosphatidylinositol glycan anchor biosynthesis.</text>
</comment>
<comment type="caution">
    <text evidence="14">The sequence shown here is derived from an EMBL/GenBank/DDBJ whole genome shotgun (WGS) entry which is preliminary data.</text>
</comment>
<evidence type="ECO:0000256" key="10">
    <source>
        <dbReference type="ARBA" id="ARBA00045455"/>
    </source>
</evidence>
<keyword evidence="8 12" id="KW-0472">Membrane</keyword>
<dbReference type="OrthoDB" id="5382797at2759"/>
<feature type="compositionally biased region" description="Basic and acidic residues" evidence="11">
    <location>
        <begin position="105"/>
        <end position="118"/>
    </location>
</feature>
<comment type="subcellular location">
    <subcellularLocation>
        <location evidence="1">Golgi apparatus</location>
        <location evidence="1">trans-Golgi network membrane</location>
        <topology evidence="1">Multi-pass membrane protein</topology>
    </subcellularLocation>
</comment>
<dbReference type="GO" id="GO:0008324">
    <property type="term" value="F:monoatomic cation transmembrane transporter activity"/>
    <property type="evidence" value="ECO:0007669"/>
    <property type="project" value="InterPro"/>
</dbReference>
<name>A0A9N8WJJ5_9GLOM</name>
<dbReference type="EMBL" id="CAJVPQ010000553">
    <property type="protein sequence ID" value="CAG8491728.1"/>
    <property type="molecule type" value="Genomic_DNA"/>
</dbReference>
<dbReference type="GO" id="GO:0030003">
    <property type="term" value="P:intracellular monoatomic cation homeostasis"/>
    <property type="evidence" value="ECO:0007669"/>
    <property type="project" value="UniProtKB-ARBA"/>
</dbReference>
<feature type="transmembrane region" description="Helical" evidence="12">
    <location>
        <begin position="191"/>
        <end position="213"/>
    </location>
</feature>
<dbReference type="InterPro" id="IPR027469">
    <property type="entry name" value="Cation_efflux_TMD_sf"/>
</dbReference>
<dbReference type="GO" id="GO:0016020">
    <property type="term" value="C:membrane"/>
    <property type="evidence" value="ECO:0007669"/>
    <property type="project" value="InterPro"/>
</dbReference>
<evidence type="ECO:0000256" key="5">
    <source>
        <dbReference type="ARBA" id="ARBA00022989"/>
    </source>
</evidence>
<evidence type="ECO:0000256" key="11">
    <source>
        <dbReference type="SAM" id="MobiDB-lite"/>
    </source>
</evidence>
<feature type="domain" description="Cation efflux protein transmembrane" evidence="13">
    <location>
        <begin position="204"/>
        <end position="388"/>
    </location>
</feature>
<evidence type="ECO:0000256" key="1">
    <source>
        <dbReference type="ARBA" id="ARBA00004166"/>
    </source>
</evidence>
<feature type="transmembrane region" description="Helical" evidence="12">
    <location>
        <begin position="371"/>
        <end position="388"/>
    </location>
</feature>
<evidence type="ECO:0000256" key="7">
    <source>
        <dbReference type="ARBA" id="ARBA00023065"/>
    </source>
</evidence>
<evidence type="ECO:0000259" key="13">
    <source>
        <dbReference type="Pfam" id="PF01545"/>
    </source>
</evidence>
<dbReference type="GO" id="GO:0006829">
    <property type="term" value="P:zinc ion transport"/>
    <property type="evidence" value="ECO:0007669"/>
    <property type="project" value="TreeGrafter"/>
</dbReference>
<accession>A0A9N8WJJ5</accession>
<feature type="region of interest" description="Disordered" evidence="11">
    <location>
        <begin position="105"/>
        <end position="124"/>
    </location>
</feature>
<evidence type="ECO:0000313" key="14">
    <source>
        <dbReference type="EMBL" id="CAG8491728.1"/>
    </source>
</evidence>
<dbReference type="SUPFAM" id="SSF161111">
    <property type="entry name" value="Cation efflux protein transmembrane domain-like"/>
    <property type="match status" value="1"/>
</dbReference>
<dbReference type="GO" id="GO:0098771">
    <property type="term" value="P:inorganic ion homeostasis"/>
    <property type="evidence" value="ECO:0007669"/>
    <property type="project" value="UniProtKB-ARBA"/>
</dbReference>
<keyword evidence="15" id="KW-1185">Reference proteome</keyword>
<dbReference type="PANTHER" id="PTHR46531">
    <property type="entry name" value="ZINC TRANSPORTER 6"/>
    <property type="match status" value="1"/>
</dbReference>
<evidence type="ECO:0000256" key="8">
    <source>
        <dbReference type="ARBA" id="ARBA00023136"/>
    </source>
</evidence>
<keyword evidence="7" id="KW-0406">Ion transport</keyword>
<feature type="transmembrane region" description="Helical" evidence="12">
    <location>
        <begin position="327"/>
        <end position="351"/>
    </location>
</feature>
<protein>
    <submittedName>
        <fullName evidence="14">6762_t:CDS:1</fullName>
    </submittedName>
</protein>
<keyword evidence="5 12" id="KW-1133">Transmembrane helix</keyword>
<feature type="transmembrane region" description="Helical" evidence="12">
    <location>
        <begin position="163"/>
        <end position="179"/>
    </location>
</feature>
<organism evidence="14 15">
    <name type="scientific">Funneliformis caledonium</name>
    <dbReference type="NCBI Taxonomy" id="1117310"/>
    <lineage>
        <taxon>Eukaryota</taxon>
        <taxon>Fungi</taxon>
        <taxon>Fungi incertae sedis</taxon>
        <taxon>Mucoromycota</taxon>
        <taxon>Glomeromycotina</taxon>
        <taxon>Glomeromycetes</taxon>
        <taxon>Glomerales</taxon>
        <taxon>Glomeraceae</taxon>
        <taxon>Funneliformis</taxon>
    </lineage>
</organism>
<proteinExistence type="predicted"/>
<dbReference type="Gene3D" id="1.20.1510.10">
    <property type="entry name" value="Cation efflux protein transmembrane domain"/>
    <property type="match status" value="1"/>
</dbReference>
<dbReference type="Pfam" id="PF01545">
    <property type="entry name" value="Cation_efflux"/>
    <property type="match status" value="1"/>
</dbReference>
<dbReference type="PANTHER" id="PTHR46531:SF1">
    <property type="entry name" value="ZINC TRANSPORTER 6"/>
    <property type="match status" value="1"/>
</dbReference>
<dbReference type="AlphaFoldDB" id="A0A9N8WJJ5"/>
<evidence type="ECO:0000256" key="3">
    <source>
        <dbReference type="ARBA" id="ARBA00022692"/>
    </source>
</evidence>
<keyword evidence="4" id="KW-0862">Zinc</keyword>
<dbReference type="Proteomes" id="UP000789570">
    <property type="component" value="Unassembled WGS sequence"/>
</dbReference>
<keyword evidence="2" id="KW-0813">Transport</keyword>
<dbReference type="InterPro" id="IPR058533">
    <property type="entry name" value="Cation_efflux_TM"/>
</dbReference>
<comment type="subunit">
    <text evidence="9">Heterodimer with SLC30A5; form a functional zinc ion transmembrane transporter.</text>
</comment>
<evidence type="ECO:0000256" key="9">
    <source>
        <dbReference type="ARBA" id="ARBA00038600"/>
    </source>
</evidence>
<evidence type="ECO:0000256" key="6">
    <source>
        <dbReference type="ARBA" id="ARBA00023034"/>
    </source>
</evidence>
<reference evidence="14" key="1">
    <citation type="submission" date="2021-06" db="EMBL/GenBank/DDBJ databases">
        <authorList>
            <person name="Kallberg Y."/>
            <person name="Tangrot J."/>
            <person name="Rosling A."/>
        </authorList>
    </citation>
    <scope>NUCLEOTIDE SEQUENCE</scope>
    <source>
        <strain evidence="14">UK204</strain>
    </source>
</reference>
<keyword evidence="6" id="KW-0333">Golgi apparatus</keyword>
<evidence type="ECO:0000256" key="4">
    <source>
        <dbReference type="ARBA" id="ARBA00022833"/>
    </source>
</evidence>
<sequence>MESPRLNDDRAETIRADNPRHEVIHPEASRLSAYNKMYSLSHASTSSSPHLQLPRTTVLRRTASSLSFQASGLEEDSDDFGETCINKSIIGHNFQNNCDYGDKSYHDQHHSHDSEKEKHGHIHSHKNYHENVLHEGHYQSSNIKHLPTLSSIFSSLPPSQKTLFTWGTVHLFLGILLWLKGQWGCGLALTGFAYLVIFDALGVFTTFISSVIATYRSLSESTIQNPYGVQRYEILFGFTNTLYLLFVALYMLKEGLEHFILETSEEHVEDHSPDFPMVWVLSALVATLVSAIGYRNHRGFSALSRSASSMIGTHPSHYWQSNDGFSIILSNLFTLATLLCGFSVILVGVLTEQNHSLGWLDKLVSILESMLMFYLAGPVATALGKILLQTTPDIALRSLEACLREIQLDPIILSLTATHFWANSYGQLVGTICVQVKPDANEQTVLAYVYTRLSPLFVHNDGGFSELTVQIVK</sequence>
<feature type="transmembrane region" description="Helical" evidence="12">
    <location>
        <begin position="277"/>
        <end position="294"/>
    </location>
</feature>
<evidence type="ECO:0000256" key="12">
    <source>
        <dbReference type="SAM" id="Phobius"/>
    </source>
</evidence>